<comment type="similarity">
    <text evidence="5">Belongs to the GMC oxidoreductase family.</text>
</comment>
<feature type="signal peptide" evidence="7">
    <location>
        <begin position="1"/>
        <end position="33"/>
    </location>
</feature>
<feature type="domain" description="Glucose-methanol-choline oxidoreductase N-terminal" evidence="8">
    <location>
        <begin position="127"/>
        <end position="150"/>
    </location>
</feature>
<dbReference type="Gene3D" id="3.50.50.60">
    <property type="entry name" value="FAD/NAD(P)-binding domain"/>
    <property type="match status" value="2"/>
</dbReference>
<feature type="domain" description="Glucose-methanol-choline oxidoreductase N-terminal" evidence="9">
    <location>
        <begin position="288"/>
        <end position="302"/>
    </location>
</feature>
<gene>
    <name evidence="10" type="ORF">DM860_014235</name>
</gene>
<sequence>MNNIMASCGRWHASSLLGAVFLFIIILSSSSSAEKAPYTSFAKDATSATVEAGRYDYIIIGGGTAGCALAATLSSAAKVLLLERGGLPYDNQNVTHISGFAPTLTDASPTSASQPFVSTDGVILHRGRVLGGSSAINAGFFSRASNEDVAEVGWDPRLVNDSYAWVESKVAFRPDVVGWQAAVKDGLLEAGVLPYNGWTNEHLHGTKIGSSIFDESGYRHTAADLLEYADETKITLYLHAVAHQILFERPSLGQKPRAYGVFFRDSRGVGHTAFLNGGPNDEIILSAGAIGSPQLLMLSGIGPSDHLKAHGIDVILDQQMVGQGMSDNPMNGIVVPSVRPVETSLVQVVGITDFGSYIEAGSGMYLSPKALQALNQAFFQDTKLQAGNLFEKVKGPFSQGHLELESKDPNENPRVTFNYFKDSRDLERCVQGMEVIRKVVESEPVSAFKYPFTTFESLLDLMVAIPVNLRPKLFTSATGSLEQFCIDTVTTIWHYHGGCQVDRVVDHDYKVIGVDALRVIDGSTLLNSPGTNPQATLMMLGRSYIIDAGEMRQHGDSPKKKITAPYNSFAKDATSAPAVAGHYDYIVIGGGTAGCGLAATLSASARVLLLERGGLPYRNPNIMHQSGLVPLLYDTSPTSAAQHSVSTDGTQLTRARTLGGGSAINGGVYSRASNEEVAEEGWDPHLVNQSFSWVERKLTSRIKTLLQWQTAVRDGLVEAAGVVPYNGGTYEHLVGTKIGNSLFDGDGYRHSAADLLEYADHTNITLHFHAVAHKILFKTPSPGGKPTAHGVLFKDSKGNDHTAFLNGGPKNEIILSAGAIGSPQLLMLSGIGPSNHLEAHGIDVVLDQPMVGQLMGDNPVNAILIPSIRPIEASLSDVLGITGSGNYIETVSGLTLVPKAIEVLTQAGVDMSFPDMKMQGGVLASKVSKIFSQGHMELKSKDPNDNPTVTFNYFHDSRDLRTCVRGMEVLRKVFESEALASIRNPSASFQSILDLMSSVPINQRPKHCVGSASLEQFCVDNVFSSYHYHGGCRVDSVVDRDYKVIGVDALRVVDGSIFSSALGTNPQATTMMFGRRKAEQKESDFKTTPRPALKNYNLDKKAENSVGKLQDLLLGFSAKDNVTKRILAKPPPHPTRLSLSPSSDLRCDKLHLHDSDLQEFIGGEEERQPYAELHEQSTKAKQRNKRWTDAG</sequence>
<keyword evidence="2 5" id="KW-0285">Flavoprotein</keyword>
<comment type="caution">
    <text evidence="10">The sequence shown here is derived from an EMBL/GenBank/DDBJ whole genome shotgun (WGS) entry which is preliminary data.</text>
</comment>
<dbReference type="SUPFAM" id="SSF54373">
    <property type="entry name" value="FAD-linked reductases, C-terminal domain"/>
    <property type="match status" value="2"/>
</dbReference>
<dbReference type="AlphaFoldDB" id="A0A328DDV8"/>
<comment type="cofactor">
    <cofactor evidence="1">
        <name>FAD</name>
        <dbReference type="ChEBI" id="CHEBI:57692"/>
    </cofactor>
</comment>
<dbReference type="PROSITE" id="PS00623">
    <property type="entry name" value="GMC_OXRED_1"/>
    <property type="match status" value="2"/>
</dbReference>
<organism evidence="10 11">
    <name type="scientific">Cuscuta australis</name>
    <dbReference type="NCBI Taxonomy" id="267555"/>
    <lineage>
        <taxon>Eukaryota</taxon>
        <taxon>Viridiplantae</taxon>
        <taxon>Streptophyta</taxon>
        <taxon>Embryophyta</taxon>
        <taxon>Tracheophyta</taxon>
        <taxon>Spermatophyta</taxon>
        <taxon>Magnoliopsida</taxon>
        <taxon>eudicotyledons</taxon>
        <taxon>Gunneridae</taxon>
        <taxon>Pentapetalae</taxon>
        <taxon>asterids</taxon>
        <taxon>lamiids</taxon>
        <taxon>Solanales</taxon>
        <taxon>Convolvulaceae</taxon>
        <taxon>Cuscuteae</taxon>
        <taxon>Cuscuta</taxon>
        <taxon>Cuscuta subgen. Grammica</taxon>
        <taxon>Cuscuta sect. Cleistogrammica</taxon>
    </lineage>
</organism>
<dbReference type="InterPro" id="IPR051871">
    <property type="entry name" value="GMC_Oxidoreductase-Related"/>
</dbReference>
<evidence type="ECO:0000313" key="11">
    <source>
        <dbReference type="Proteomes" id="UP000249390"/>
    </source>
</evidence>
<keyword evidence="11" id="KW-1185">Reference proteome</keyword>
<accession>A0A328DDV8</accession>
<dbReference type="InterPro" id="IPR036188">
    <property type="entry name" value="FAD/NAD-bd_sf"/>
</dbReference>
<evidence type="ECO:0000256" key="5">
    <source>
        <dbReference type="RuleBase" id="RU003968"/>
    </source>
</evidence>
<protein>
    <recommendedName>
        <fullName evidence="8 9">Glucose-methanol-choline oxidoreductase N-terminal domain-containing protein</fullName>
    </recommendedName>
</protein>
<dbReference type="GO" id="GO:0050660">
    <property type="term" value="F:flavin adenine dinucleotide binding"/>
    <property type="evidence" value="ECO:0007669"/>
    <property type="project" value="InterPro"/>
</dbReference>
<evidence type="ECO:0000256" key="1">
    <source>
        <dbReference type="ARBA" id="ARBA00001974"/>
    </source>
</evidence>
<evidence type="ECO:0000256" key="3">
    <source>
        <dbReference type="ARBA" id="ARBA00022729"/>
    </source>
</evidence>
<evidence type="ECO:0000256" key="2">
    <source>
        <dbReference type="ARBA" id="ARBA00022630"/>
    </source>
</evidence>
<dbReference type="GO" id="GO:0016614">
    <property type="term" value="F:oxidoreductase activity, acting on CH-OH group of donors"/>
    <property type="evidence" value="ECO:0007669"/>
    <property type="project" value="InterPro"/>
</dbReference>
<dbReference type="InterPro" id="IPR000172">
    <property type="entry name" value="GMC_OxRdtase_N"/>
</dbReference>
<feature type="domain" description="Glucose-methanol-choline oxidoreductase N-terminal" evidence="9">
    <location>
        <begin position="818"/>
        <end position="832"/>
    </location>
</feature>
<evidence type="ECO:0000259" key="9">
    <source>
        <dbReference type="PROSITE" id="PS00624"/>
    </source>
</evidence>
<dbReference type="SUPFAM" id="SSF51905">
    <property type="entry name" value="FAD/NAD(P)-binding domain"/>
    <property type="match status" value="2"/>
</dbReference>
<feature type="domain" description="Glucose-methanol-choline oxidoreductase N-terminal" evidence="8">
    <location>
        <begin position="655"/>
        <end position="678"/>
    </location>
</feature>
<dbReference type="PANTHER" id="PTHR45968">
    <property type="entry name" value="OSJNBA0019K04.7 PROTEIN"/>
    <property type="match status" value="1"/>
</dbReference>
<evidence type="ECO:0000256" key="7">
    <source>
        <dbReference type="SAM" id="SignalP"/>
    </source>
</evidence>
<dbReference type="Pfam" id="PF05199">
    <property type="entry name" value="GMC_oxred_C"/>
    <property type="match status" value="2"/>
</dbReference>
<dbReference type="Proteomes" id="UP000249390">
    <property type="component" value="Unassembled WGS sequence"/>
</dbReference>
<reference evidence="10 11" key="1">
    <citation type="submission" date="2018-06" db="EMBL/GenBank/DDBJ databases">
        <title>The Genome of Cuscuta australis (Dodder) Provides Insight into the Evolution of Plant Parasitism.</title>
        <authorList>
            <person name="Liu H."/>
        </authorList>
    </citation>
    <scope>NUCLEOTIDE SEQUENCE [LARGE SCALE GENOMIC DNA]</scope>
    <source>
        <strain evidence="11">cv. Yunnan</strain>
        <tissue evidence="10">Vines</tissue>
    </source>
</reference>
<evidence type="ECO:0000256" key="6">
    <source>
        <dbReference type="SAM" id="MobiDB-lite"/>
    </source>
</evidence>
<keyword evidence="4 5" id="KW-0274">FAD</keyword>
<evidence type="ECO:0000256" key="4">
    <source>
        <dbReference type="ARBA" id="ARBA00022827"/>
    </source>
</evidence>
<feature type="chain" id="PRO_5016383525" description="Glucose-methanol-choline oxidoreductase N-terminal domain-containing protein" evidence="7">
    <location>
        <begin position="34"/>
        <end position="1191"/>
    </location>
</feature>
<evidence type="ECO:0000259" key="8">
    <source>
        <dbReference type="PROSITE" id="PS00623"/>
    </source>
</evidence>
<dbReference type="PANTHER" id="PTHR45968:SF31">
    <property type="entry name" value="GLUCOSE-METHANOL-CHOLINE (GMC) OXIDOREDUCTASE FAMILY PROTEIN"/>
    <property type="match status" value="1"/>
</dbReference>
<feature type="compositionally biased region" description="Basic and acidic residues" evidence="6">
    <location>
        <begin position="1164"/>
        <end position="1178"/>
    </location>
</feature>
<dbReference type="Gene3D" id="3.30.410.40">
    <property type="match status" value="2"/>
</dbReference>
<keyword evidence="3 7" id="KW-0732">Signal</keyword>
<evidence type="ECO:0000313" key="10">
    <source>
        <dbReference type="EMBL" id="RAL43734.1"/>
    </source>
</evidence>
<proteinExistence type="inferred from homology"/>
<feature type="region of interest" description="Disordered" evidence="6">
    <location>
        <begin position="1159"/>
        <end position="1191"/>
    </location>
</feature>
<name>A0A328DDV8_9ASTE</name>
<dbReference type="InterPro" id="IPR007867">
    <property type="entry name" value="GMC_OxRtase_C"/>
</dbReference>
<dbReference type="Pfam" id="PF00732">
    <property type="entry name" value="GMC_oxred_N"/>
    <property type="match status" value="2"/>
</dbReference>
<dbReference type="EMBL" id="NQVE01000152">
    <property type="protein sequence ID" value="RAL43734.1"/>
    <property type="molecule type" value="Genomic_DNA"/>
</dbReference>
<dbReference type="PROSITE" id="PS00624">
    <property type="entry name" value="GMC_OXRED_2"/>
    <property type="match status" value="2"/>
</dbReference>